<evidence type="ECO:0000256" key="1">
    <source>
        <dbReference type="SAM" id="Phobius"/>
    </source>
</evidence>
<organism evidence="3 4">
    <name type="scientific">Anaerotignum lactatifermentans</name>
    <dbReference type="NCBI Taxonomy" id="160404"/>
    <lineage>
        <taxon>Bacteria</taxon>
        <taxon>Bacillati</taxon>
        <taxon>Bacillota</taxon>
        <taxon>Clostridia</taxon>
        <taxon>Lachnospirales</taxon>
        <taxon>Anaerotignaceae</taxon>
        <taxon>Anaerotignum</taxon>
    </lineage>
</organism>
<dbReference type="RefSeq" id="WP_205133552.1">
    <property type="nucleotide sequence ID" value="NZ_JACSNT010000006.1"/>
</dbReference>
<dbReference type="Pfam" id="PF07670">
    <property type="entry name" value="Gate"/>
    <property type="match status" value="1"/>
</dbReference>
<evidence type="ECO:0000259" key="2">
    <source>
        <dbReference type="Pfam" id="PF07670"/>
    </source>
</evidence>
<keyword evidence="1" id="KW-1133">Transmembrane helix</keyword>
<keyword evidence="4" id="KW-1185">Reference proteome</keyword>
<dbReference type="Proteomes" id="UP000729290">
    <property type="component" value="Unassembled WGS sequence"/>
</dbReference>
<protein>
    <recommendedName>
        <fullName evidence="2">Nucleoside transporter/FeoB GTPase Gate domain-containing protein</fullName>
    </recommendedName>
</protein>
<comment type="caution">
    <text evidence="3">The sequence shown here is derived from an EMBL/GenBank/DDBJ whole genome shotgun (WGS) entry which is preliminary data.</text>
</comment>
<accession>A0ABS2G9F6</accession>
<evidence type="ECO:0000313" key="4">
    <source>
        <dbReference type="Proteomes" id="UP000729290"/>
    </source>
</evidence>
<dbReference type="InterPro" id="IPR011642">
    <property type="entry name" value="Gate_dom"/>
</dbReference>
<keyword evidence="1" id="KW-0812">Transmembrane</keyword>
<reference evidence="3 4" key="1">
    <citation type="journal article" date="2021" name="Sci. Rep.">
        <title>The distribution of antibiotic resistance genes in chicken gut microbiota commensals.</title>
        <authorList>
            <person name="Juricova H."/>
            <person name="Matiasovicova J."/>
            <person name="Kubasova T."/>
            <person name="Cejkova D."/>
            <person name="Rychlik I."/>
        </authorList>
    </citation>
    <scope>NUCLEOTIDE SEQUENCE [LARGE SCALE GENOMIC DNA]</scope>
    <source>
        <strain evidence="3 4">An431b</strain>
    </source>
</reference>
<feature type="transmembrane region" description="Helical" evidence="1">
    <location>
        <begin position="77"/>
        <end position="97"/>
    </location>
</feature>
<evidence type="ECO:0000313" key="3">
    <source>
        <dbReference type="EMBL" id="MBM6877413.1"/>
    </source>
</evidence>
<feature type="transmembrane region" description="Helical" evidence="1">
    <location>
        <begin position="340"/>
        <end position="359"/>
    </location>
</feature>
<sequence>MKSTCFWTAVACFFLFSLLRFPAELLAASAHSLSLWLTAVFPSLFPFLAVTGILWRLGAAEALGRLLQPVMRPLFRLSGICAFPLFLGLVSGYPMGAKLTAQLYENHQLSLSEAKKLLAFCNHPGPLFLVGTVGAEFFHSTVWGYAFLFSVVAGAFAAGLLFRPLPAQALPPSAGKRTQKKEGISFLLSVSVRDALTTTAQIGGYMVFFGAFCAALEQNGFFSLLGRLFSFLPVSREMISALGTGLLEMTNGAAALSQCTDSPKLLLTGALFLTAFGGASILGQTMDLLAPVPISSLRCLFYQALNGVLACAVFLLTYDFWEKQAQKAVPVFSSHTETAFSPWVHMLLLFLLLLGLLSFRKSRK</sequence>
<feature type="transmembrane region" description="Helical" evidence="1">
    <location>
        <begin position="37"/>
        <end position="57"/>
    </location>
</feature>
<feature type="domain" description="Nucleoside transporter/FeoB GTPase Gate" evidence="2">
    <location>
        <begin position="39"/>
        <end position="110"/>
    </location>
</feature>
<gene>
    <name evidence="3" type="ORF">H9X83_04495</name>
</gene>
<feature type="transmembrane region" description="Helical" evidence="1">
    <location>
        <begin position="300"/>
        <end position="320"/>
    </location>
</feature>
<feature type="transmembrane region" description="Helical" evidence="1">
    <location>
        <begin position="267"/>
        <end position="288"/>
    </location>
</feature>
<feature type="transmembrane region" description="Helical" evidence="1">
    <location>
        <begin position="195"/>
        <end position="216"/>
    </location>
</feature>
<feature type="transmembrane region" description="Helical" evidence="1">
    <location>
        <begin position="142"/>
        <end position="162"/>
    </location>
</feature>
<name>A0ABS2G9F6_9FIRM</name>
<proteinExistence type="predicted"/>
<dbReference type="EMBL" id="JACSNV010000005">
    <property type="protein sequence ID" value="MBM6877413.1"/>
    <property type="molecule type" value="Genomic_DNA"/>
</dbReference>
<keyword evidence="1" id="KW-0472">Membrane</keyword>